<dbReference type="EMBL" id="BX294144">
    <property type="protein sequence ID" value="CAD74793.1"/>
    <property type="molecule type" value="Genomic_DNA"/>
</dbReference>
<proteinExistence type="predicted"/>
<evidence type="ECO:0000259" key="2">
    <source>
        <dbReference type="Pfam" id="PF13480"/>
    </source>
</evidence>
<dbReference type="KEGG" id="rba:RB6426"/>
<sequence>MRQALSPPIPSMTPQPSTPSDPLANGLGERSTEDSDPGEARKSAAKALDHSPINHPAVSTMANNQDVHQIDVCEFASLSRDDLERWERIRALRDEFAPPFFAARFAAAVNAVRGDVLTAVLRSSDGTPLGFFPFHRVGGVGVPAGRFLNDAQNVIAIPGLKIDWTAIAKAAKVRAFNLHAIVGSDPDWVDRYHLQSVKAFRADLGGDSGDYLRRLEKEHRTIGKQGQKTRKLGREIGPVRLEMDCRCPKILEQTIAWKRAQYQRTHILDLFLPEWTRDLITTLYENSLAQPGLQLDSAVAGDDFSNDSLRGICSVLWSGDRPVATHIGMIEHGRLHYWFPTYDPAFARYSPGTALFTETIRAATQHGIDCVDMGYGEQQYKTKQTGTTTQVVHGTITDSRWHRIAFAAEATMVQALKRVPMKETVKRAIRTINPSAGIKKLK</sequence>
<feature type="region of interest" description="Disordered" evidence="1">
    <location>
        <begin position="1"/>
        <end position="58"/>
    </location>
</feature>
<dbReference type="AlphaFoldDB" id="Q7UQB2"/>
<feature type="compositionally biased region" description="Basic and acidic residues" evidence="1">
    <location>
        <begin position="30"/>
        <end position="42"/>
    </location>
</feature>
<dbReference type="InterPro" id="IPR038740">
    <property type="entry name" value="BioF2-like_GNAT_dom"/>
</dbReference>
<organism evidence="3 4">
    <name type="scientific">Rhodopirellula baltica (strain DSM 10527 / NCIMB 13988 / SH1)</name>
    <dbReference type="NCBI Taxonomy" id="243090"/>
    <lineage>
        <taxon>Bacteria</taxon>
        <taxon>Pseudomonadati</taxon>
        <taxon>Planctomycetota</taxon>
        <taxon>Planctomycetia</taxon>
        <taxon>Pirellulales</taxon>
        <taxon>Pirellulaceae</taxon>
        <taxon>Rhodopirellula</taxon>
    </lineage>
</organism>
<evidence type="ECO:0000256" key="1">
    <source>
        <dbReference type="SAM" id="MobiDB-lite"/>
    </source>
</evidence>
<name>Q7UQB2_RHOBA</name>
<protein>
    <recommendedName>
        <fullName evidence="2">BioF2-like acetyltransferase domain-containing protein</fullName>
    </recommendedName>
</protein>
<dbReference type="eggNOG" id="COG5653">
    <property type="taxonomic scope" value="Bacteria"/>
</dbReference>
<dbReference type="PATRIC" id="fig|243090.15.peg.3106"/>
<dbReference type="OrthoDB" id="4700839at2"/>
<feature type="domain" description="BioF2-like acetyltransferase" evidence="2">
    <location>
        <begin position="228"/>
        <end position="381"/>
    </location>
</feature>
<evidence type="ECO:0000313" key="3">
    <source>
        <dbReference type="EMBL" id="CAD74793.1"/>
    </source>
</evidence>
<gene>
    <name evidence="3" type="ordered locus">RB6426</name>
</gene>
<reference evidence="3 4" key="1">
    <citation type="journal article" date="2003" name="Proc. Natl. Acad. Sci. U.S.A.">
        <title>Complete genome sequence of the marine planctomycete Pirellula sp. strain 1.</title>
        <authorList>
            <person name="Gloeckner F.O."/>
            <person name="Kube M."/>
            <person name="Bauer M."/>
            <person name="Teeling H."/>
            <person name="Lombardot T."/>
            <person name="Ludwig W."/>
            <person name="Gade D."/>
            <person name="Beck A."/>
            <person name="Borzym K."/>
            <person name="Heitmann K."/>
            <person name="Rabus R."/>
            <person name="Schlesner H."/>
            <person name="Amann R."/>
            <person name="Reinhardt R."/>
        </authorList>
    </citation>
    <scope>NUCLEOTIDE SEQUENCE [LARGE SCALE GENOMIC DNA]</scope>
    <source>
        <strain evidence="4">DSM 10527 / NCIMB 13988 / SH1</strain>
    </source>
</reference>
<dbReference type="InterPro" id="IPR016181">
    <property type="entry name" value="Acyl_CoA_acyltransferase"/>
</dbReference>
<dbReference type="EnsemblBacteria" id="CAD74793">
    <property type="protein sequence ID" value="CAD74793"/>
    <property type="gene ID" value="RB6426"/>
</dbReference>
<dbReference type="SUPFAM" id="SSF55729">
    <property type="entry name" value="Acyl-CoA N-acyltransferases (Nat)"/>
    <property type="match status" value="1"/>
</dbReference>
<dbReference type="STRING" id="243090.RB6426"/>
<feature type="compositionally biased region" description="Pro residues" evidence="1">
    <location>
        <begin position="7"/>
        <end position="19"/>
    </location>
</feature>
<dbReference type="Gene3D" id="3.40.630.30">
    <property type="match status" value="1"/>
</dbReference>
<dbReference type="HOGENOM" id="CLU_058581_0_0_0"/>
<dbReference type="Pfam" id="PF13480">
    <property type="entry name" value="Acetyltransf_6"/>
    <property type="match status" value="1"/>
</dbReference>
<accession>Q7UQB2</accession>
<dbReference type="InParanoid" id="Q7UQB2"/>
<dbReference type="Proteomes" id="UP000001025">
    <property type="component" value="Chromosome"/>
</dbReference>
<evidence type="ECO:0000313" key="4">
    <source>
        <dbReference type="Proteomes" id="UP000001025"/>
    </source>
</evidence>
<keyword evidence="4" id="KW-1185">Reference proteome</keyword>